<organism evidence="4 5">
    <name type="scientific">Ligilactobacillus murinus</name>
    <dbReference type="NCBI Taxonomy" id="1622"/>
    <lineage>
        <taxon>Bacteria</taxon>
        <taxon>Bacillati</taxon>
        <taxon>Bacillota</taxon>
        <taxon>Bacilli</taxon>
        <taxon>Lactobacillales</taxon>
        <taxon>Lactobacillaceae</taxon>
        <taxon>Ligilactobacillus</taxon>
    </lineage>
</organism>
<dbReference type="SUPFAM" id="SSF53448">
    <property type="entry name" value="Nucleotide-diphospho-sugar transferases"/>
    <property type="match status" value="1"/>
</dbReference>
<dbReference type="PANTHER" id="PTHR21461:SF69">
    <property type="entry name" value="GLYCOSYLTRANSFERASE FAMILY 92 PROTEIN"/>
    <property type="match status" value="1"/>
</dbReference>
<dbReference type="CDD" id="cd00761">
    <property type="entry name" value="Glyco_tranf_GTA_type"/>
    <property type="match status" value="1"/>
</dbReference>
<accession>A0AAD0PD34</accession>
<dbReference type="KEGG" id="lmur:CPS94_09680"/>
<reference evidence="4 5" key="1">
    <citation type="submission" date="2017-09" db="EMBL/GenBank/DDBJ databases">
        <title>Predominant Lactobacillus spp. isolated from feces of mice subjected to short-term calorie restriction.</title>
        <authorList>
            <person name="Zhang C."/>
            <person name="Zhao L."/>
            <person name="Pan F."/>
        </authorList>
    </citation>
    <scope>NUCLEOTIDE SEQUENCE [LARGE SCALE GENOMIC DNA]</scope>
    <source>
        <strain evidence="4 5">CR147</strain>
    </source>
</reference>
<proteinExistence type="predicted"/>
<keyword evidence="3" id="KW-0472">Membrane</keyword>
<keyword evidence="3" id="KW-1133">Transmembrane helix</keyword>
<dbReference type="RefSeq" id="WP_112286481.1">
    <property type="nucleotide sequence ID" value="NZ_CP023565.1"/>
</dbReference>
<keyword evidence="4" id="KW-0808">Transferase</keyword>
<dbReference type="PANTHER" id="PTHR21461">
    <property type="entry name" value="GLYCOSYLTRANSFERASE FAMILY 92 PROTEIN"/>
    <property type="match status" value="1"/>
</dbReference>
<evidence type="ECO:0000256" key="3">
    <source>
        <dbReference type="ARBA" id="ARBA00022989"/>
    </source>
</evidence>
<dbReference type="Gene3D" id="3.90.550.10">
    <property type="entry name" value="Spore Coat Polysaccharide Biosynthesis Protein SpsA, Chain A"/>
    <property type="match status" value="1"/>
</dbReference>
<dbReference type="GO" id="GO:0005737">
    <property type="term" value="C:cytoplasm"/>
    <property type="evidence" value="ECO:0007669"/>
    <property type="project" value="TreeGrafter"/>
</dbReference>
<dbReference type="EMBL" id="CP023565">
    <property type="protein sequence ID" value="AWZ39172.1"/>
    <property type="molecule type" value="Genomic_DNA"/>
</dbReference>
<dbReference type="Pfam" id="PF13704">
    <property type="entry name" value="Glyco_tranf_2_4"/>
    <property type="match status" value="1"/>
</dbReference>
<evidence type="ECO:0000313" key="5">
    <source>
        <dbReference type="Proteomes" id="UP000250153"/>
    </source>
</evidence>
<dbReference type="InterPro" id="IPR029044">
    <property type="entry name" value="Nucleotide-diphossugar_trans"/>
</dbReference>
<keyword evidence="2" id="KW-0812">Transmembrane</keyword>
<sequence length="324" mass="38067">MIKLLKELKVSTKSLRIVRALHNKTDNLKVRKVIDILFILCGLLKLAIRKKKQFKPELLEKIAIVGIVKNEGPYLKEWIEYHKLLGVSKFYIYDNASTDNTADILKEFIEDGSLRYQYVSGVAHQMDVYNAALEIARKNEEYLLFLDADEFVFLQNNSANLLESIQKIFRKDSHIGGIAINWLVFGSANHKEKPKGLVTQNYFFRSKEDFEFNVHVKTICDPRKVAGVLNPHYPEYLFNYYAVDQRFNKVFGAFNRGGINQNIRINHYFTKSREEFILKRNRGMADSNRVRDPKEFEIHDKNDVYDDSMKRYKKDLERRCDFEG</sequence>
<dbReference type="GO" id="GO:0016757">
    <property type="term" value="F:glycosyltransferase activity"/>
    <property type="evidence" value="ECO:0007669"/>
    <property type="project" value="TreeGrafter"/>
</dbReference>
<name>A0AAD0PD34_9LACO</name>
<dbReference type="AlphaFoldDB" id="A0AAD0PD34"/>
<comment type="subcellular location">
    <subcellularLocation>
        <location evidence="1">Membrane</location>
        <topology evidence="1">Single-pass membrane protein</topology>
    </subcellularLocation>
</comment>
<dbReference type="GO" id="GO:0016020">
    <property type="term" value="C:membrane"/>
    <property type="evidence" value="ECO:0007669"/>
    <property type="project" value="UniProtKB-SubCell"/>
</dbReference>
<gene>
    <name evidence="4" type="ORF">CPS94_09680</name>
</gene>
<evidence type="ECO:0000256" key="1">
    <source>
        <dbReference type="ARBA" id="ARBA00004167"/>
    </source>
</evidence>
<protein>
    <submittedName>
        <fullName evidence="4">Glycosyl transferase family 2</fullName>
    </submittedName>
</protein>
<dbReference type="Proteomes" id="UP000250153">
    <property type="component" value="Chromosome"/>
</dbReference>
<dbReference type="GeneID" id="48467420"/>
<evidence type="ECO:0000313" key="4">
    <source>
        <dbReference type="EMBL" id="AWZ39172.1"/>
    </source>
</evidence>
<evidence type="ECO:0000256" key="2">
    <source>
        <dbReference type="ARBA" id="ARBA00022692"/>
    </source>
</evidence>